<dbReference type="PANTHER" id="PTHR31672">
    <property type="entry name" value="BNACNNG10540D PROTEIN"/>
    <property type="match status" value="1"/>
</dbReference>
<reference evidence="2" key="1">
    <citation type="submission" date="2020-07" db="EMBL/GenBank/DDBJ databases">
        <title>Ethylene signaling mediates host invasion by parasitic plants.</title>
        <authorList>
            <person name="Yoshida S."/>
        </authorList>
    </citation>
    <scope>NUCLEOTIDE SEQUENCE</scope>
    <source>
        <strain evidence="2">Okayama</strain>
    </source>
</reference>
<dbReference type="Pfam" id="PF07734">
    <property type="entry name" value="FBA_1"/>
    <property type="match status" value="1"/>
</dbReference>
<evidence type="ECO:0000259" key="1">
    <source>
        <dbReference type="PROSITE" id="PS50181"/>
    </source>
</evidence>
<dbReference type="NCBIfam" id="TIGR01640">
    <property type="entry name" value="F_box_assoc_1"/>
    <property type="match status" value="1"/>
</dbReference>
<dbReference type="SMART" id="SM00256">
    <property type="entry name" value="FBOX"/>
    <property type="match status" value="1"/>
</dbReference>
<evidence type="ECO:0000313" key="3">
    <source>
        <dbReference type="Proteomes" id="UP000653305"/>
    </source>
</evidence>
<evidence type="ECO:0000313" key="2">
    <source>
        <dbReference type="EMBL" id="GFQ04998.1"/>
    </source>
</evidence>
<dbReference type="EMBL" id="BMAC01001003">
    <property type="protein sequence ID" value="GFQ04998.1"/>
    <property type="molecule type" value="Genomic_DNA"/>
</dbReference>
<comment type="caution">
    <text evidence="2">The sequence shown here is derived from an EMBL/GenBank/DDBJ whole genome shotgun (WGS) entry which is preliminary data.</text>
</comment>
<feature type="domain" description="F-box" evidence="1">
    <location>
        <begin position="8"/>
        <end position="54"/>
    </location>
</feature>
<dbReference type="OrthoDB" id="913616at2759"/>
<accession>A0A830CWQ0</accession>
<dbReference type="Pfam" id="PF00646">
    <property type="entry name" value="F-box"/>
    <property type="match status" value="1"/>
</dbReference>
<name>A0A830CWQ0_9LAMI</name>
<dbReference type="SUPFAM" id="SSF81383">
    <property type="entry name" value="F-box domain"/>
    <property type="match status" value="1"/>
</dbReference>
<dbReference type="InterPro" id="IPR006527">
    <property type="entry name" value="F-box-assoc_dom_typ1"/>
</dbReference>
<dbReference type="PROSITE" id="PS50181">
    <property type="entry name" value="FBOX"/>
    <property type="match status" value="1"/>
</dbReference>
<dbReference type="InterPro" id="IPR001810">
    <property type="entry name" value="F-box_dom"/>
</dbReference>
<organism evidence="2 3">
    <name type="scientific">Phtheirospermum japonicum</name>
    <dbReference type="NCBI Taxonomy" id="374723"/>
    <lineage>
        <taxon>Eukaryota</taxon>
        <taxon>Viridiplantae</taxon>
        <taxon>Streptophyta</taxon>
        <taxon>Embryophyta</taxon>
        <taxon>Tracheophyta</taxon>
        <taxon>Spermatophyta</taxon>
        <taxon>Magnoliopsida</taxon>
        <taxon>eudicotyledons</taxon>
        <taxon>Gunneridae</taxon>
        <taxon>Pentapetalae</taxon>
        <taxon>asterids</taxon>
        <taxon>lamiids</taxon>
        <taxon>Lamiales</taxon>
        <taxon>Orobanchaceae</taxon>
        <taxon>Orobanchaceae incertae sedis</taxon>
        <taxon>Phtheirospermum</taxon>
    </lineage>
</organism>
<dbReference type="InterPro" id="IPR017451">
    <property type="entry name" value="F-box-assoc_interact_dom"/>
</dbReference>
<dbReference type="PANTHER" id="PTHR31672:SF13">
    <property type="entry name" value="F-BOX PROTEIN CPR30-LIKE"/>
    <property type="match status" value="1"/>
</dbReference>
<keyword evidence="3" id="KW-1185">Reference proteome</keyword>
<gene>
    <name evidence="2" type="ORF">PHJA_002643900</name>
</gene>
<dbReference type="AlphaFoldDB" id="A0A830CWQ0"/>
<sequence>MATHVEGDDAFHILPSDIIDAVISRLPSKPLSRFKSVSRSWNARISDPRFIRSHHEVSVDSCYSQNLFMAQTKEGFVLVRISLEDNGRKSFQIEAQLEIPLGWSELVYCNGNGVVLLTGAGPADSDSDSDDQEDEEFLLWNPCSRKETMLRLPRALHDHDPIVVGICHDPNYNDDDFKVVFAFPEYYQVFSCKNNSWTRRDQQFPCKFVEYTEGLAVNGALYWVWSAKGPRDPTRYYLEDHYSYKNILCFDSRDDSFKALEKPEGVKDHKGIGLICLRGCLCLYTDGGDVGDGFGTSSLQIWIKERYRNSWKVLMNVENLERQSNLCSFRLIPVFMDNKILIVSNERFLIYNSRDKTYQQFRDEKFVGAPLYPCVDTLLLPVTMNPKLKRKRSCMNWW</sequence>
<dbReference type="InterPro" id="IPR036047">
    <property type="entry name" value="F-box-like_dom_sf"/>
</dbReference>
<protein>
    <submittedName>
        <fullName evidence="2">F-box/LRR-repeat/kelch-repeat protein at2g27520</fullName>
    </submittedName>
</protein>
<dbReference type="Proteomes" id="UP000653305">
    <property type="component" value="Unassembled WGS sequence"/>
</dbReference>
<proteinExistence type="predicted"/>
<dbReference type="InterPro" id="IPR050796">
    <property type="entry name" value="SCF_F-box_component"/>
</dbReference>